<dbReference type="PRINTS" id="PR00038">
    <property type="entry name" value="HTHLUXR"/>
</dbReference>
<dbReference type="Pfam" id="PF00196">
    <property type="entry name" value="GerE"/>
    <property type="match status" value="1"/>
</dbReference>
<dbReference type="PROSITE" id="PS50043">
    <property type="entry name" value="HTH_LUXR_2"/>
    <property type="match status" value="1"/>
</dbReference>
<dbReference type="InterPro" id="IPR000792">
    <property type="entry name" value="Tscrpt_reg_LuxR_C"/>
</dbReference>
<keyword evidence="3" id="KW-0804">Transcription</keyword>
<dbReference type="CDD" id="cd06170">
    <property type="entry name" value="LuxR_C_like"/>
    <property type="match status" value="1"/>
</dbReference>
<dbReference type="EMBL" id="LAZR01000453">
    <property type="protein sequence ID" value="KKN68284.1"/>
    <property type="molecule type" value="Genomic_DNA"/>
</dbReference>
<keyword evidence="2" id="KW-0238">DNA-binding</keyword>
<feature type="domain" description="HTH luxR-type" evidence="4">
    <location>
        <begin position="159"/>
        <end position="224"/>
    </location>
</feature>
<gene>
    <name evidence="5" type="ORF">LCGC14_0452970</name>
</gene>
<protein>
    <recommendedName>
        <fullName evidence="4">HTH luxR-type domain-containing protein</fullName>
    </recommendedName>
</protein>
<accession>A0A0F9SML5</accession>
<dbReference type="Gene3D" id="3.40.50.2300">
    <property type="match status" value="1"/>
</dbReference>
<evidence type="ECO:0000256" key="1">
    <source>
        <dbReference type="ARBA" id="ARBA00023015"/>
    </source>
</evidence>
<dbReference type="PROSITE" id="PS00622">
    <property type="entry name" value="HTH_LUXR_1"/>
    <property type="match status" value="1"/>
</dbReference>
<reference evidence="5" key="1">
    <citation type="journal article" date="2015" name="Nature">
        <title>Complex archaea that bridge the gap between prokaryotes and eukaryotes.</title>
        <authorList>
            <person name="Spang A."/>
            <person name="Saw J.H."/>
            <person name="Jorgensen S.L."/>
            <person name="Zaremba-Niedzwiedzka K."/>
            <person name="Martijn J."/>
            <person name="Lind A.E."/>
            <person name="van Eijk R."/>
            <person name="Schleper C."/>
            <person name="Guy L."/>
            <person name="Ettema T.J."/>
        </authorList>
    </citation>
    <scope>NUCLEOTIDE SEQUENCE</scope>
</reference>
<dbReference type="GO" id="GO:0003677">
    <property type="term" value="F:DNA binding"/>
    <property type="evidence" value="ECO:0007669"/>
    <property type="project" value="UniProtKB-KW"/>
</dbReference>
<evidence type="ECO:0000259" key="4">
    <source>
        <dbReference type="PROSITE" id="PS50043"/>
    </source>
</evidence>
<evidence type="ECO:0000256" key="3">
    <source>
        <dbReference type="ARBA" id="ARBA00023163"/>
    </source>
</evidence>
<comment type="caution">
    <text evidence="5">The sequence shown here is derived from an EMBL/GenBank/DDBJ whole genome shotgun (WGS) entry which is preliminary data.</text>
</comment>
<dbReference type="PANTHER" id="PTHR44688:SF16">
    <property type="entry name" value="DNA-BINDING TRANSCRIPTIONAL ACTIVATOR DEVR_DOSR"/>
    <property type="match status" value="1"/>
</dbReference>
<dbReference type="InterPro" id="IPR016032">
    <property type="entry name" value="Sig_transdc_resp-reg_C-effctor"/>
</dbReference>
<dbReference type="PANTHER" id="PTHR44688">
    <property type="entry name" value="DNA-BINDING TRANSCRIPTIONAL ACTIVATOR DEVR_DOSR"/>
    <property type="match status" value="1"/>
</dbReference>
<keyword evidence="1" id="KW-0805">Transcription regulation</keyword>
<name>A0A0F9SML5_9ZZZZ</name>
<dbReference type="Gene3D" id="1.10.10.10">
    <property type="entry name" value="Winged helix-like DNA-binding domain superfamily/Winged helix DNA-binding domain"/>
    <property type="match status" value="1"/>
</dbReference>
<evidence type="ECO:0000256" key="2">
    <source>
        <dbReference type="ARBA" id="ARBA00023125"/>
    </source>
</evidence>
<dbReference type="AlphaFoldDB" id="A0A0F9SML5"/>
<evidence type="ECO:0000313" key="5">
    <source>
        <dbReference type="EMBL" id="KKN68284.1"/>
    </source>
</evidence>
<organism evidence="5">
    <name type="scientific">marine sediment metagenome</name>
    <dbReference type="NCBI Taxonomy" id="412755"/>
    <lineage>
        <taxon>unclassified sequences</taxon>
        <taxon>metagenomes</taxon>
        <taxon>ecological metagenomes</taxon>
    </lineage>
</organism>
<dbReference type="SMART" id="SM00421">
    <property type="entry name" value="HTH_LUXR"/>
    <property type="match status" value="1"/>
</dbReference>
<sequence length="232" mass="26687">MKFMPHINSVFVKTTFQTSFHSHNYTAILRTLQALFSDVKMDDAVPKTEQRANYDLFLIDGAKSKWQDLIPADLICLAKHYNVVIFNVDREDVCEQNLLLNHFNGVFYKSDAPEDIFKGLLRVNTGELWFTRKVISKAFNDILAVASSFNSLHDDIELKQDDYDHLTKREKSVIHLIAQGASNHTIADKLNISDHTVKTHLYSAFKKTNSRNRVELANWAQRYISVLLPMAK</sequence>
<dbReference type="SUPFAM" id="SSF46894">
    <property type="entry name" value="C-terminal effector domain of the bipartite response regulators"/>
    <property type="match status" value="1"/>
</dbReference>
<proteinExistence type="predicted"/>
<dbReference type="InterPro" id="IPR036388">
    <property type="entry name" value="WH-like_DNA-bd_sf"/>
</dbReference>
<dbReference type="GO" id="GO:0006355">
    <property type="term" value="P:regulation of DNA-templated transcription"/>
    <property type="evidence" value="ECO:0007669"/>
    <property type="project" value="InterPro"/>
</dbReference>